<evidence type="ECO:0000313" key="2">
    <source>
        <dbReference type="EMBL" id="CAF1016127.1"/>
    </source>
</evidence>
<feature type="transmembrane region" description="Helical" evidence="1">
    <location>
        <begin position="425"/>
        <end position="448"/>
    </location>
</feature>
<protein>
    <submittedName>
        <fullName evidence="3">Uncharacterized protein</fullName>
    </submittedName>
</protein>
<organism evidence="3 4">
    <name type="scientific">Adineta ricciae</name>
    <name type="common">Rotifer</name>
    <dbReference type="NCBI Taxonomy" id="249248"/>
    <lineage>
        <taxon>Eukaryota</taxon>
        <taxon>Metazoa</taxon>
        <taxon>Spiralia</taxon>
        <taxon>Gnathifera</taxon>
        <taxon>Rotifera</taxon>
        <taxon>Eurotatoria</taxon>
        <taxon>Bdelloidea</taxon>
        <taxon>Adinetida</taxon>
        <taxon>Adinetidae</taxon>
        <taxon>Adineta</taxon>
    </lineage>
</organism>
<dbReference type="Gene3D" id="3.30.1360.180">
    <property type="match status" value="1"/>
</dbReference>
<keyword evidence="1" id="KW-0472">Membrane</keyword>
<dbReference type="EMBL" id="CAJNOR010001837">
    <property type="protein sequence ID" value="CAF1207452.1"/>
    <property type="molecule type" value="Genomic_DNA"/>
</dbReference>
<keyword evidence="1" id="KW-0812">Transmembrane</keyword>
<dbReference type="GO" id="GO:0016787">
    <property type="term" value="F:hydrolase activity"/>
    <property type="evidence" value="ECO:0007669"/>
    <property type="project" value="UniProtKB-ARBA"/>
</dbReference>
<keyword evidence="4" id="KW-1185">Reference proteome</keyword>
<dbReference type="InterPro" id="IPR002591">
    <property type="entry name" value="Phosphodiest/P_Trfase"/>
</dbReference>
<proteinExistence type="predicted"/>
<dbReference type="PANTHER" id="PTHR10151:SF120">
    <property type="entry name" value="BIS(5'-ADENOSYL)-TRIPHOSPHATASE"/>
    <property type="match status" value="1"/>
</dbReference>
<dbReference type="EMBL" id="CAJNOJ010000066">
    <property type="protein sequence ID" value="CAF1016127.1"/>
    <property type="molecule type" value="Genomic_DNA"/>
</dbReference>
<evidence type="ECO:0000256" key="1">
    <source>
        <dbReference type="SAM" id="Phobius"/>
    </source>
</evidence>
<dbReference type="AlphaFoldDB" id="A0A814WWQ1"/>
<dbReference type="OrthoDB" id="415411at2759"/>
<keyword evidence="1" id="KW-1133">Transmembrane helix</keyword>
<accession>A0A814WWQ1</accession>
<dbReference type="InterPro" id="IPR017850">
    <property type="entry name" value="Alkaline_phosphatase_core_sf"/>
</dbReference>
<evidence type="ECO:0000313" key="4">
    <source>
        <dbReference type="Proteomes" id="UP000663828"/>
    </source>
</evidence>
<dbReference type="Proteomes" id="UP000663828">
    <property type="component" value="Unassembled WGS sequence"/>
</dbReference>
<dbReference type="SUPFAM" id="SSF53649">
    <property type="entry name" value="Alkaline phosphatase-like"/>
    <property type="match status" value="1"/>
</dbReference>
<dbReference type="Proteomes" id="UP000663852">
    <property type="component" value="Unassembled WGS sequence"/>
</dbReference>
<evidence type="ECO:0000313" key="3">
    <source>
        <dbReference type="EMBL" id="CAF1207452.1"/>
    </source>
</evidence>
<gene>
    <name evidence="2" type="ORF">EDS130_LOCUS15646</name>
    <name evidence="3" type="ORF">XAT740_LOCUS24005</name>
</gene>
<reference evidence="3" key="1">
    <citation type="submission" date="2021-02" db="EMBL/GenBank/DDBJ databases">
        <authorList>
            <person name="Nowell W R."/>
        </authorList>
    </citation>
    <scope>NUCLEOTIDE SEQUENCE</scope>
</reference>
<comment type="caution">
    <text evidence="3">The sequence shown here is derived from an EMBL/GenBank/DDBJ whole genome shotgun (WGS) entry which is preliminary data.</text>
</comment>
<dbReference type="Gene3D" id="3.40.720.10">
    <property type="entry name" value="Alkaline Phosphatase, subunit A"/>
    <property type="match status" value="1"/>
</dbReference>
<sequence>MEWFLFALLFYQISFLCSQSLPLLLLVSFDGFRWDYPKIHGPLTNFARLERHGVRAPSMIPTFTTSTFPNHYSLITGLYEESHGLVSDEIYDRRSNEIFRSWESNSSQWWPIKTIWSINEQRLGARSGVIGWPQKFIDVSKSEVYREGRSFKDIVDQILRWFDDSNEPINFGAIYFPEPDLTGRRNGPYSLETKQKVKECDDNLGYLLNEIDKNVKLKNNLHLIVTSDHGMEQVNATDRPMYLEQYVDMTKCKAFGTETTLNIFVNNPNDIDAIYRNLSKIPNSNTYKKDQLPDQYHYKTHPHIGDLIIILNPGYELHRLSFDDGNTVNLSRIHGNSGYDNQLESMKTIFYATGPELKENFTLSNSDSLHSVDLFVLMCLILNIGKCPSSNSSATHIQSFLIDSSKVASIIGKETEKLHDGPMGLVLYLLVLVSFVLILIMAVAWSTVAFRNASAMARAAHPDAATLAEQNQYKFTQINDLKLHPAIGDDNL</sequence>
<dbReference type="PANTHER" id="PTHR10151">
    <property type="entry name" value="ECTONUCLEOTIDE PYROPHOSPHATASE/PHOSPHODIESTERASE"/>
    <property type="match status" value="1"/>
</dbReference>
<dbReference type="CDD" id="cd16018">
    <property type="entry name" value="Enpp"/>
    <property type="match status" value="1"/>
</dbReference>
<dbReference type="Pfam" id="PF01663">
    <property type="entry name" value="Phosphodiest"/>
    <property type="match status" value="1"/>
</dbReference>
<name>A0A814WWQ1_ADIRI</name>